<gene>
    <name evidence="2" type="ORF">METZ01_LOCUS178615</name>
</gene>
<dbReference type="InterPro" id="IPR002109">
    <property type="entry name" value="Glutaredoxin"/>
</dbReference>
<feature type="domain" description="Glutaredoxin" evidence="1">
    <location>
        <begin position="2"/>
        <end position="59"/>
    </location>
</feature>
<dbReference type="PRINTS" id="PR00160">
    <property type="entry name" value="GLUTAREDOXIN"/>
</dbReference>
<dbReference type="Gene3D" id="3.40.30.10">
    <property type="entry name" value="Glutaredoxin"/>
    <property type="match status" value="1"/>
</dbReference>
<dbReference type="EMBL" id="UINC01034625">
    <property type="protein sequence ID" value="SVB25761.1"/>
    <property type="molecule type" value="Genomic_DNA"/>
</dbReference>
<dbReference type="GO" id="GO:0034599">
    <property type="term" value="P:cellular response to oxidative stress"/>
    <property type="evidence" value="ECO:0007669"/>
    <property type="project" value="TreeGrafter"/>
</dbReference>
<organism evidence="2">
    <name type="scientific">marine metagenome</name>
    <dbReference type="NCBI Taxonomy" id="408172"/>
    <lineage>
        <taxon>unclassified sequences</taxon>
        <taxon>metagenomes</taxon>
        <taxon>ecological metagenomes</taxon>
    </lineage>
</organism>
<dbReference type="PROSITE" id="PS51354">
    <property type="entry name" value="GLUTAREDOXIN_2"/>
    <property type="match status" value="1"/>
</dbReference>
<dbReference type="PANTHER" id="PTHR45694">
    <property type="entry name" value="GLUTAREDOXIN 2"/>
    <property type="match status" value="1"/>
</dbReference>
<proteinExistence type="predicted"/>
<evidence type="ECO:0000259" key="1">
    <source>
        <dbReference type="Pfam" id="PF00462"/>
    </source>
</evidence>
<reference evidence="2" key="1">
    <citation type="submission" date="2018-05" db="EMBL/GenBank/DDBJ databases">
        <authorList>
            <person name="Lanie J.A."/>
            <person name="Ng W.-L."/>
            <person name="Kazmierczak K.M."/>
            <person name="Andrzejewski T.M."/>
            <person name="Davidsen T.M."/>
            <person name="Wayne K.J."/>
            <person name="Tettelin H."/>
            <person name="Glass J.I."/>
            <person name="Rusch D."/>
            <person name="Podicherti R."/>
            <person name="Tsui H.-C.T."/>
            <person name="Winkler M.E."/>
        </authorList>
    </citation>
    <scope>NUCLEOTIDE SEQUENCE</scope>
</reference>
<dbReference type="SUPFAM" id="SSF52833">
    <property type="entry name" value="Thioredoxin-like"/>
    <property type="match status" value="1"/>
</dbReference>
<dbReference type="GO" id="GO:0015038">
    <property type="term" value="F:glutathione disulfide oxidoreductase activity"/>
    <property type="evidence" value="ECO:0007669"/>
    <property type="project" value="TreeGrafter"/>
</dbReference>
<name>A0A382CJF3_9ZZZZ</name>
<dbReference type="InterPro" id="IPR036249">
    <property type="entry name" value="Thioredoxin-like_sf"/>
</dbReference>
<dbReference type="AlphaFoldDB" id="A0A382CJF3"/>
<protein>
    <recommendedName>
        <fullName evidence="1">Glutaredoxin domain-containing protein</fullName>
    </recommendedName>
</protein>
<sequence length="78" mass="8831">MIKIYSTSWCPPCISAKRLLKERGLEYEEIDIEEKGWSRDDLFELTGGRTVPQIVIGDNPIGGYDDLVQLDQSGELKT</sequence>
<dbReference type="GO" id="GO:0005737">
    <property type="term" value="C:cytoplasm"/>
    <property type="evidence" value="ECO:0007669"/>
    <property type="project" value="TreeGrafter"/>
</dbReference>
<dbReference type="InterPro" id="IPR014025">
    <property type="entry name" value="Glutaredoxin_subgr"/>
</dbReference>
<accession>A0A382CJF3</accession>
<dbReference type="PANTHER" id="PTHR45694:SF18">
    <property type="entry name" value="GLUTAREDOXIN-1-RELATED"/>
    <property type="match status" value="1"/>
</dbReference>
<dbReference type="Pfam" id="PF00462">
    <property type="entry name" value="Glutaredoxin"/>
    <property type="match status" value="1"/>
</dbReference>
<evidence type="ECO:0000313" key="2">
    <source>
        <dbReference type="EMBL" id="SVB25761.1"/>
    </source>
</evidence>